<name>A0ABU9BH21_9BURK</name>
<sequence>MISTIRSLAAVATALACGLVQAQTSLAAPAWQTAGTAFKLLHEFEGAPLSGRPNAALILGPDGNFYGTSSDGGDDASCRPFGCGTIYRMKPNGVTKMLHSFKFASDGQFPLASLMLASDGKFYGTAYYGGPLNGGTLFRTDTKGNFEVLYAFKHGGPNGAHPTAAVVEGPDGMLYGTTQEGGVGQAPLCLSNGISGCGTVFNYSIKSGVLRVLRSFAGQDGDGAFPSEPLTLANDGNFYGTTSQGGASQYGTLFRMTKDGEFTLLHVFDLATGATPSGTLVQGRDGALYGTTARGGLHGGGTVFRITLDGAYSLVHEFDPVNEGDTPDGKLVLGPGDLLYGVLRYGGDKVSCNPAGCGSAYSLSATGKYRTLHKFNGTDGIFPSGGLTRLGDTKLLGTTEFGGSADAGVIFTIKP</sequence>
<dbReference type="Gene3D" id="2.130.10.10">
    <property type="entry name" value="YVTN repeat-like/Quinoprotein amine dehydrogenase"/>
    <property type="match status" value="1"/>
</dbReference>
<feature type="signal peptide" evidence="1">
    <location>
        <begin position="1"/>
        <end position="22"/>
    </location>
</feature>
<dbReference type="EMBL" id="JBBUTG010000001">
    <property type="protein sequence ID" value="MEK8029262.1"/>
    <property type="molecule type" value="Genomic_DNA"/>
</dbReference>
<gene>
    <name evidence="2" type="ORF">AACH06_00395</name>
</gene>
<evidence type="ECO:0000313" key="3">
    <source>
        <dbReference type="Proteomes" id="UP001371218"/>
    </source>
</evidence>
<keyword evidence="3" id="KW-1185">Reference proteome</keyword>
<evidence type="ECO:0000256" key="1">
    <source>
        <dbReference type="SAM" id="SignalP"/>
    </source>
</evidence>
<feature type="chain" id="PRO_5045492820" evidence="1">
    <location>
        <begin position="23"/>
        <end position="415"/>
    </location>
</feature>
<dbReference type="RefSeq" id="WP_341423605.1">
    <property type="nucleotide sequence ID" value="NZ_JBBUTG010000001.1"/>
</dbReference>
<dbReference type="InterPro" id="IPR022519">
    <property type="entry name" value="Gloeo/Verruco_rpt"/>
</dbReference>
<comment type="caution">
    <text evidence="2">The sequence shown here is derived from an EMBL/GenBank/DDBJ whole genome shotgun (WGS) entry which is preliminary data.</text>
</comment>
<organism evidence="2 3">
    <name type="scientific">Ideonella lacteola</name>
    <dbReference type="NCBI Taxonomy" id="2984193"/>
    <lineage>
        <taxon>Bacteria</taxon>
        <taxon>Pseudomonadati</taxon>
        <taxon>Pseudomonadota</taxon>
        <taxon>Betaproteobacteria</taxon>
        <taxon>Burkholderiales</taxon>
        <taxon>Sphaerotilaceae</taxon>
        <taxon>Ideonella</taxon>
    </lineage>
</organism>
<reference evidence="2 3" key="1">
    <citation type="submission" date="2024-04" db="EMBL/GenBank/DDBJ databases">
        <title>Novel species of the genus Ideonella isolated from streams.</title>
        <authorList>
            <person name="Lu H."/>
        </authorList>
    </citation>
    <scope>NUCLEOTIDE SEQUENCE [LARGE SCALE GENOMIC DNA]</scope>
    <source>
        <strain evidence="2 3">DXS29W</strain>
    </source>
</reference>
<dbReference type="SUPFAM" id="SSF75011">
    <property type="entry name" value="3-carboxy-cis,cis-mucoante lactonizing enzyme"/>
    <property type="match status" value="1"/>
</dbReference>
<accession>A0ABU9BH21</accession>
<evidence type="ECO:0000313" key="2">
    <source>
        <dbReference type="EMBL" id="MEK8029262.1"/>
    </source>
</evidence>
<dbReference type="InterPro" id="IPR015943">
    <property type="entry name" value="WD40/YVTN_repeat-like_dom_sf"/>
</dbReference>
<protein>
    <submittedName>
        <fullName evidence="2">Choice-of-anchor tandem repeat GloVer-containing protein</fullName>
    </submittedName>
</protein>
<proteinExistence type="predicted"/>
<keyword evidence="1" id="KW-0732">Signal</keyword>
<dbReference type="PROSITE" id="PS51257">
    <property type="entry name" value="PROKAR_LIPOPROTEIN"/>
    <property type="match status" value="1"/>
</dbReference>
<dbReference type="NCBIfam" id="TIGR03803">
    <property type="entry name" value="Gloeo_Verruco"/>
    <property type="match status" value="7"/>
</dbReference>
<dbReference type="Proteomes" id="UP001371218">
    <property type="component" value="Unassembled WGS sequence"/>
</dbReference>